<dbReference type="HOGENOM" id="CLU_2306937_0_0_1"/>
<evidence type="ECO:0000313" key="3">
    <source>
        <dbReference type="EMBL" id="KIJ14580.1"/>
    </source>
</evidence>
<gene>
    <name evidence="3" type="ORF">PAXINDRAFT_169730</name>
</gene>
<organism evidence="3 4">
    <name type="scientific">Paxillus involutus ATCC 200175</name>
    <dbReference type="NCBI Taxonomy" id="664439"/>
    <lineage>
        <taxon>Eukaryota</taxon>
        <taxon>Fungi</taxon>
        <taxon>Dikarya</taxon>
        <taxon>Basidiomycota</taxon>
        <taxon>Agaricomycotina</taxon>
        <taxon>Agaricomycetes</taxon>
        <taxon>Agaricomycetidae</taxon>
        <taxon>Boletales</taxon>
        <taxon>Paxilineae</taxon>
        <taxon>Paxillaceae</taxon>
        <taxon>Paxillus</taxon>
    </lineage>
</organism>
<keyword evidence="4" id="KW-1185">Reference proteome</keyword>
<dbReference type="Gene3D" id="1.20.5.170">
    <property type="match status" value="1"/>
</dbReference>
<reference evidence="3 4" key="1">
    <citation type="submission" date="2014-06" db="EMBL/GenBank/DDBJ databases">
        <authorList>
            <consortium name="DOE Joint Genome Institute"/>
            <person name="Kuo A."/>
            <person name="Kohler A."/>
            <person name="Nagy L.G."/>
            <person name="Floudas D."/>
            <person name="Copeland A."/>
            <person name="Barry K.W."/>
            <person name="Cichocki N."/>
            <person name="Veneault-Fourrey C."/>
            <person name="LaButti K."/>
            <person name="Lindquist E.A."/>
            <person name="Lipzen A."/>
            <person name="Lundell T."/>
            <person name="Morin E."/>
            <person name="Murat C."/>
            <person name="Sun H."/>
            <person name="Tunlid A."/>
            <person name="Henrissat B."/>
            <person name="Grigoriev I.V."/>
            <person name="Hibbett D.S."/>
            <person name="Martin F."/>
            <person name="Nordberg H.P."/>
            <person name="Cantor M.N."/>
            <person name="Hua S.X."/>
        </authorList>
    </citation>
    <scope>NUCLEOTIDE SEQUENCE [LARGE SCALE GENOMIC DNA]</scope>
    <source>
        <strain evidence="3 4">ATCC 200175</strain>
    </source>
</reference>
<evidence type="ECO:0000313" key="4">
    <source>
        <dbReference type="Proteomes" id="UP000053647"/>
    </source>
</evidence>
<evidence type="ECO:0000259" key="2">
    <source>
        <dbReference type="Pfam" id="PF00170"/>
    </source>
</evidence>
<dbReference type="Proteomes" id="UP000053647">
    <property type="component" value="Unassembled WGS sequence"/>
</dbReference>
<feature type="domain" description="BZIP" evidence="2">
    <location>
        <begin position="21"/>
        <end position="57"/>
    </location>
</feature>
<accession>A0A0C9TFZ8</accession>
<dbReference type="OrthoDB" id="3365874at2759"/>
<reference evidence="4" key="2">
    <citation type="submission" date="2015-01" db="EMBL/GenBank/DDBJ databases">
        <title>Evolutionary Origins and Diversification of the Mycorrhizal Mutualists.</title>
        <authorList>
            <consortium name="DOE Joint Genome Institute"/>
            <consortium name="Mycorrhizal Genomics Consortium"/>
            <person name="Kohler A."/>
            <person name="Kuo A."/>
            <person name="Nagy L.G."/>
            <person name="Floudas D."/>
            <person name="Copeland A."/>
            <person name="Barry K.W."/>
            <person name="Cichocki N."/>
            <person name="Veneault-Fourrey C."/>
            <person name="LaButti K."/>
            <person name="Lindquist E.A."/>
            <person name="Lipzen A."/>
            <person name="Lundell T."/>
            <person name="Morin E."/>
            <person name="Murat C."/>
            <person name="Riley R."/>
            <person name="Ohm R."/>
            <person name="Sun H."/>
            <person name="Tunlid A."/>
            <person name="Henrissat B."/>
            <person name="Grigoriev I.V."/>
            <person name="Hibbett D.S."/>
            <person name="Martin F."/>
        </authorList>
    </citation>
    <scope>NUCLEOTIDE SEQUENCE [LARGE SCALE GENOMIC DNA]</scope>
    <source>
        <strain evidence="4">ATCC 200175</strain>
    </source>
</reference>
<dbReference type="InterPro" id="IPR004827">
    <property type="entry name" value="bZIP"/>
</dbReference>
<proteinExistence type="predicted"/>
<dbReference type="SUPFAM" id="SSF57959">
    <property type="entry name" value="Leucine zipper domain"/>
    <property type="match status" value="1"/>
</dbReference>
<protein>
    <recommendedName>
        <fullName evidence="2">BZIP domain-containing protein</fullName>
    </recommendedName>
</protein>
<dbReference type="Pfam" id="PF00170">
    <property type="entry name" value="bZIP_1"/>
    <property type="match status" value="1"/>
</dbReference>
<feature type="coiled-coil region" evidence="1">
    <location>
        <begin position="25"/>
        <end position="59"/>
    </location>
</feature>
<dbReference type="InterPro" id="IPR046347">
    <property type="entry name" value="bZIP_sf"/>
</dbReference>
<keyword evidence="1" id="KW-0175">Coiled coil</keyword>
<name>A0A0C9TFZ8_PAXIN</name>
<sequence length="100" mass="10973">MPSRGRKPNTSIPPSRLLTQQRQFRARKAQLVQDLEQRCRTLEAENVQLRRELDVLAGEPSPQLVSARCSGFPDVTPLMNEAALFCLLGGGADAIDGDVV</sequence>
<evidence type="ECO:0000256" key="1">
    <source>
        <dbReference type="SAM" id="Coils"/>
    </source>
</evidence>
<dbReference type="GO" id="GO:0003700">
    <property type="term" value="F:DNA-binding transcription factor activity"/>
    <property type="evidence" value="ECO:0007669"/>
    <property type="project" value="InterPro"/>
</dbReference>
<dbReference type="AlphaFoldDB" id="A0A0C9TFZ8"/>
<dbReference type="EMBL" id="KN819342">
    <property type="protein sequence ID" value="KIJ14580.1"/>
    <property type="molecule type" value="Genomic_DNA"/>
</dbReference>